<feature type="domain" description="N-acetyltransferase" evidence="1">
    <location>
        <begin position="112"/>
        <end position="257"/>
    </location>
</feature>
<dbReference type="AlphaFoldDB" id="A0A433MFP5"/>
<dbReference type="InterPro" id="IPR056935">
    <property type="entry name" value="Rv0428c-like_C"/>
</dbReference>
<dbReference type="Gene3D" id="3.40.630.30">
    <property type="match status" value="1"/>
</dbReference>
<protein>
    <submittedName>
        <fullName evidence="2">GNAT family N-acetyltransferase</fullName>
    </submittedName>
</protein>
<dbReference type="EMBL" id="RXFT01000002">
    <property type="protein sequence ID" value="RUR66708.1"/>
    <property type="molecule type" value="Genomic_DNA"/>
</dbReference>
<dbReference type="OrthoDB" id="8891651at2"/>
<evidence type="ECO:0000313" key="2">
    <source>
        <dbReference type="EMBL" id="RUR66708.1"/>
    </source>
</evidence>
<dbReference type="SUPFAM" id="SSF55729">
    <property type="entry name" value="Acyl-CoA N-acyltransferases (Nat)"/>
    <property type="match status" value="1"/>
</dbReference>
<dbReference type="PROSITE" id="PS51186">
    <property type="entry name" value="GNAT"/>
    <property type="match status" value="1"/>
</dbReference>
<dbReference type="Pfam" id="PF24553">
    <property type="entry name" value="Rv0428c_C"/>
    <property type="match status" value="1"/>
</dbReference>
<dbReference type="GO" id="GO:0016747">
    <property type="term" value="F:acyltransferase activity, transferring groups other than amino-acyl groups"/>
    <property type="evidence" value="ECO:0007669"/>
    <property type="project" value="InterPro"/>
</dbReference>
<evidence type="ECO:0000313" key="3">
    <source>
        <dbReference type="Proteomes" id="UP000281118"/>
    </source>
</evidence>
<keyword evidence="2" id="KW-0808">Transferase</keyword>
<comment type="caution">
    <text evidence="2">The sequence shown here is derived from an EMBL/GenBank/DDBJ whole genome shotgun (WGS) entry which is preliminary data.</text>
</comment>
<dbReference type="Proteomes" id="UP000281118">
    <property type="component" value="Unassembled WGS sequence"/>
</dbReference>
<dbReference type="InterPro" id="IPR016181">
    <property type="entry name" value="Acyl_CoA_acyltransferase"/>
</dbReference>
<accession>A0A433MFP5</accession>
<sequence length="257" mass="27844">MTNTAVLGATDIEAIERATIAAVSPDLTEEIDGWLLPFASGTVKRAKSAVPLHRGAVEAATLDRIEDRYDSRKAAPALRLADASCFDSLRAELERRHYMADSPTCVQIGSVQRMRQVAAPGGALADVDRAPDNAWSALFLGEGFDPVDGAHRVRMLSRAKGTLYASVREGGRTVAAGAMAFGHGWASVHGMRTDQAQRGRGLAGRVLAGLAQAASERGFERVFLQVDANNQAALSLYRRAGFGTQWKYSYWQRQQWP</sequence>
<name>A0A433MFP5_9BURK</name>
<organism evidence="2 3">
    <name type="scientific">Variovorax guangxiensis</name>
    <dbReference type="NCBI Taxonomy" id="1775474"/>
    <lineage>
        <taxon>Bacteria</taxon>
        <taxon>Pseudomonadati</taxon>
        <taxon>Pseudomonadota</taxon>
        <taxon>Betaproteobacteria</taxon>
        <taxon>Burkholderiales</taxon>
        <taxon>Comamonadaceae</taxon>
        <taxon>Variovorax</taxon>
    </lineage>
</organism>
<proteinExistence type="predicted"/>
<dbReference type="InterPro" id="IPR000182">
    <property type="entry name" value="GNAT_dom"/>
</dbReference>
<gene>
    <name evidence="2" type="ORF">EJP67_06485</name>
</gene>
<evidence type="ECO:0000259" key="1">
    <source>
        <dbReference type="PROSITE" id="PS51186"/>
    </source>
</evidence>
<dbReference type="RefSeq" id="WP_126020782.1">
    <property type="nucleotide sequence ID" value="NZ_RXFT01000002.1"/>
</dbReference>
<reference evidence="2 3" key="1">
    <citation type="submission" date="2018-12" db="EMBL/GenBank/DDBJ databases">
        <title>The genome sequences of Variovorax guangxiensis DSM 27352.</title>
        <authorList>
            <person name="Gao J."/>
            <person name="Sun J."/>
        </authorList>
    </citation>
    <scope>NUCLEOTIDE SEQUENCE [LARGE SCALE GENOMIC DNA]</scope>
    <source>
        <strain evidence="2 3">DSM 27352</strain>
    </source>
</reference>
<dbReference type="CDD" id="cd04301">
    <property type="entry name" value="NAT_SF"/>
    <property type="match status" value="1"/>
</dbReference>